<evidence type="ECO:0000256" key="6">
    <source>
        <dbReference type="ARBA" id="ARBA00023136"/>
    </source>
</evidence>
<reference evidence="9 10" key="1">
    <citation type="submission" date="2018-02" db="EMBL/GenBank/DDBJ databases">
        <title>Comparative genomes isolates from brazilian mangrove.</title>
        <authorList>
            <person name="Araujo J.E."/>
            <person name="Taketani R.G."/>
            <person name="Silva M.C.P."/>
            <person name="Loureco M.V."/>
            <person name="Andreote F.D."/>
        </authorList>
    </citation>
    <scope>NUCLEOTIDE SEQUENCE [LARGE SCALE GENOMIC DNA]</scope>
    <source>
        <strain evidence="9 10">NAP PRIS-MGV</strain>
    </source>
</reference>
<dbReference type="GO" id="GO:0006629">
    <property type="term" value="P:lipid metabolic process"/>
    <property type="evidence" value="ECO:0007669"/>
    <property type="project" value="InterPro"/>
</dbReference>
<name>A0A2S8F3T1_9BACT</name>
<dbReference type="PANTHER" id="PTHR31595">
    <property type="entry name" value="LONG-CHAIN-ALCOHOL O-FATTY-ACYLTRANSFERASE 3-RELATED"/>
    <property type="match status" value="1"/>
</dbReference>
<comment type="caution">
    <text evidence="9">The sequence shown here is derived from an EMBL/GenBank/DDBJ whole genome shotgun (WGS) entry which is preliminary data.</text>
</comment>
<protein>
    <recommendedName>
        <fullName evidence="8">Wax synthase domain-containing protein</fullName>
    </recommendedName>
</protein>
<dbReference type="AlphaFoldDB" id="A0A2S8F3T1"/>
<proteinExistence type="predicted"/>
<feature type="transmembrane region" description="Helical" evidence="7">
    <location>
        <begin position="214"/>
        <end position="234"/>
    </location>
</feature>
<evidence type="ECO:0000313" key="10">
    <source>
        <dbReference type="Proteomes" id="UP000239388"/>
    </source>
</evidence>
<keyword evidence="4 7" id="KW-0812">Transmembrane</keyword>
<feature type="transmembrane region" description="Helical" evidence="7">
    <location>
        <begin position="143"/>
        <end position="165"/>
    </location>
</feature>
<evidence type="ECO:0000313" key="9">
    <source>
        <dbReference type="EMBL" id="PQO26811.1"/>
    </source>
</evidence>
<dbReference type="GO" id="GO:0008374">
    <property type="term" value="F:O-acyltransferase activity"/>
    <property type="evidence" value="ECO:0007669"/>
    <property type="project" value="InterPro"/>
</dbReference>
<comment type="pathway">
    <text evidence="2">Secondary metabolite biosynthesis.</text>
</comment>
<dbReference type="GO" id="GO:0016020">
    <property type="term" value="C:membrane"/>
    <property type="evidence" value="ECO:0007669"/>
    <property type="project" value="UniProtKB-SubCell"/>
</dbReference>
<feature type="transmembrane region" description="Helical" evidence="7">
    <location>
        <begin position="32"/>
        <end position="51"/>
    </location>
</feature>
<dbReference type="InterPro" id="IPR044851">
    <property type="entry name" value="Wax_synthase"/>
</dbReference>
<dbReference type="RefSeq" id="WP_105359953.1">
    <property type="nucleotide sequence ID" value="NZ_PUIB01000029.1"/>
</dbReference>
<comment type="subcellular location">
    <subcellularLocation>
        <location evidence="1">Membrane</location>
        <topology evidence="1">Multi-pass membrane protein</topology>
    </subcellularLocation>
</comment>
<dbReference type="Proteomes" id="UP000239388">
    <property type="component" value="Unassembled WGS sequence"/>
</dbReference>
<evidence type="ECO:0000256" key="3">
    <source>
        <dbReference type="ARBA" id="ARBA00022679"/>
    </source>
</evidence>
<keyword evidence="5 7" id="KW-1133">Transmembrane helix</keyword>
<organism evidence="9 10">
    <name type="scientific">Blastopirellula marina</name>
    <dbReference type="NCBI Taxonomy" id="124"/>
    <lineage>
        <taxon>Bacteria</taxon>
        <taxon>Pseudomonadati</taxon>
        <taxon>Planctomycetota</taxon>
        <taxon>Planctomycetia</taxon>
        <taxon>Pirellulales</taxon>
        <taxon>Pirellulaceae</taxon>
        <taxon>Blastopirellula</taxon>
    </lineage>
</organism>
<keyword evidence="6 7" id="KW-0472">Membrane</keyword>
<dbReference type="Pfam" id="PF13813">
    <property type="entry name" value="MBOAT_2"/>
    <property type="match status" value="1"/>
</dbReference>
<evidence type="ECO:0000256" key="1">
    <source>
        <dbReference type="ARBA" id="ARBA00004141"/>
    </source>
</evidence>
<evidence type="ECO:0000259" key="8">
    <source>
        <dbReference type="Pfam" id="PF13813"/>
    </source>
</evidence>
<accession>A0A2S8F3T1</accession>
<keyword evidence="3" id="KW-0808">Transferase</keyword>
<dbReference type="EMBL" id="PUIB01000029">
    <property type="protein sequence ID" value="PQO26811.1"/>
    <property type="molecule type" value="Genomic_DNA"/>
</dbReference>
<evidence type="ECO:0000256" key="2">
    <source>
        <dbReference type="ARBA" id="ARBA00005179"/>
    </source>
</evidence>
<dbReference type="InterPro" id="IPR032805">
    <property type="entry name" value="Wax_synthase_dom"/>
</dbReference>
<sequence length="316" mass="34832">MSCQDSNCVTAIAEKVDAPDQPLPAVSRRNGWLLLTPLPTVVVLLLAPAELPAWERMWLLAVAIYLGCKWLTWMDCSVRSTFSRNVAYWLLWPGLDAAAFLTLDSPATIAAPTVGEWILAAVKTILGAVLFGTAIRLADLPAALAVGWLGMLGMILLLHFGLFHLLSCWWRSRGVNAVPLMNFPLAARSVSDFWGRRWNSAFRDLTHRFLFRPLAGRIGPVWAVMCGFLFSGLVHDFVISYPAGGGYGWPTAYFLLQGSAIVLERSSLGKQGSLHRGWRGRTLAAVVLVAPIAWLFHHWFVENVVVPMLLALKEVG</sequence>
<dbReference type="OrthoDB" id="213907at2"/>
<evidence type="ECO:0000256" key="5">
    <source>
        <dbReference type="ARBA" id="ARBA00022989"/>
    </source>
</evidence>
<feature type="transmembrane region" description="Helical" evidence="7">
    <location>
        <begin position="109"/>
        <end position="131"/>
    </location>
</feature>
<feature type="transmembrane region" description="Helical" evidence="7">
    <location>
        <begin position="57"/>
        <end position="74"/>
    </location>
</feature>
<evidence type="ECO:0000256" key="7">
    <source>
        <dbReference type="SAM" id="Phobius"/>
    </source>
</evidence>
<dbReference type="PANTHER" id="PTHR31595:SF57">
    <property type="entry name" value="OS04G0481900 PROTEIN"/>
    <property type="match status" value="1"/>
</dbReference>
<feature type="transmembrane region" description="Helical" evidence="7">
    <location>
        <begin position="246"/>
        <end position="263"/>
    </location>
</feature>
<evidence type="ECO:0000256" key="4">
    <source>
        <dbReference type="ARBA" id="ARBA00022692"/>
    </source>
</evidence>
<feature type="transmembrane region" description="Helical" evidence="7">
    <location>
        <begin position="283"/>
        <end position="300"/>
    </location>
</feature>
<feature type="domain" description="Wax synthase" evidence="8">
    <location>
        <begin position="179"/>
        <end position="251"/>
    </location>
</feature>
<gene>
    <name evidence="9" type="ORF">C5Y98_28990</name>
</gene>